<accession>A0A6J5L0K6</accession>
<name>A0A6J5L0K6_9CAUD</name>
<gene>
    <name evidence="1" type="ORF">UFOVP84_24</name>
</gene>
<reference evidence="1" key="1">
    <citation type="submission" date="2020-04" db="EMBL/GenBank/DDBJ databases">
        <authorList>
            <person name="Chiriac C."/>
            <person name="Salcher M."/>
            <person name="Ghai R."/>
            <person name="Kavagutti S V."/>
        </authorList>
    </citation>
    <scope>NUCLEOTIDE SEQUENCE</scope>
</reference>
<evidence type="ECO:0000313" key="1">
    <source>
        <dbReference type="EMBL" id="CAB4126807.1"/>
    </source>
</evidence>
<sequence>MTSIVLRIPKGSALTNAELDANFQSILGALGSVSTTLPNYTGTAGSNVVLSTSPTLVTPILGTPTSGTLTNCSGLPVTGITGMASGVATFLATPSSVNLKSAIIDETGSGSLVFATSPTLVTPALGTPTSGNLVNCTFPILNQSTTGTASGLSATLAVGSGGTGLTSLTTGRIPYGNGTSALNTSANFVFDGTNLGIGAAIPNSYSGYTTVTIDGTLGVEIDFNVAGVLKSGLYSDNSGLSLFSGANFIFQDGFYNELARLTNLGDLGLGTSTPSHYAGYTALTLGGVNNAVIDLLYNNGNLGLQGWADTSSGGSGFRGYNTSGNLIWQFGYTTLDNSLYLGTDTALPLYFYTNNFERMRITTEGRVGIGTTPVPTALLDVNGSIKGAVTQGTVLATTSGTSKQFTGIPSWVKKITISFAGVNTASAALLLLQIGTGGTATTSGYGQSGASIGGSLQSNFATNGFAIGGAAYTGPSSGNIMLVNNYGNIWSISGNINGSTYVSFPAGIVSLAGALDNITLTTTAGIAFNAGTINILYEG</sequence>
<protein>
    <submittedName>
        <fullName evidence="1">Uncharacterized protein</fullName>
    </submittedName>
</protein>
<dbReference type="EMBL" id="LR796208">
    <property type="protein sequence ID" value="CAB4126807.1"/>
    <property type="molecule type" value="Genomic_DNA"/>
</dbReference>
<proteinExistence type="predicted"/>
<organism evidence="1">
    <name type="scientific">uncultured Caudovirales phage</name>
    <dbReference type="NCBI Taxonomy" id="2100421"/>
    <lineage>
        <taxon>Viruses</taxon>
        <taxon>Duplodnaviria</taxon>
        <taxon>Heunggongvirae</taxon>
        <taxon>Uroviricota</taxon>
        <taxon>Caudoviricetes</taxon>
        <taxon>Peduoviridae</taxon>
        <taxon>Maltschvirus</taxon>
        <taxon>Maltschvirus maltsch</taxon>
    </lineage>
</organism>